<reference evidence="6 7" key="1">
    <citation type="submission" date="2013-11" db="EMBL/GenBank/DDBJ databases">
        <title>Complete genome sequence of Rhizobium gallicum bv. gallicum R602.</title>
        <authorList>
            <person name="Bustos P."/>
            <person name="Santamaria R.I."/>
            <person name="Lozano L."/>
            <person name="Acosta J.L."/>
            <person name="Ormeno-Orrillo E."/>
            <person name="Rogel M.A."/>
            <person name="Romero D."/>
            <person name="Cevallos M.A."/>
            <person name="Martinez-Romero E."/>
            <person name="Gonzalez V."/>
        </authorList>
    </citation>
    <scope>NUCLEOTIDE SEQUENCE [LARGE SCALE GENOMIC DNA]</scope>
    <source>
        <strain evidence="6 7">R602</strain>
        <plasmid evidence="6 7">pRgalR602c</plasmid>
    </source>
</reference>
<evidence type="ECO:0000259" key="5">
    <source>
        <dbReference type="PROSITE" id="PS50893"/>
    </source>
</evidence>
<keyword evidence="6" id="KW-0614">Plasmid</keyword>
<dbReference type="KEGG" id="rga:RGR602_PC00651"/>
<evidence type="ECO:0000256" key="3">
    <source>
        <dbReference type="ARBA" id="ARBA00022741"/>
    </source>
</evidence>
<dbReference type="SUPFAM" id="SSF52540">
    <property type="entry name" value="P-loop containing nucleoside triphosphate hydrolases"/>
    <property type="match status" value="1"/>
</dbReference>
<accession>A0A0B4X9L6</accession>
<evidence type="ECO:0000313" key="6">
    <source>
        <dbReference type="EMBL" id="AJD44689.1"/>
    </source>
</evidence>
<dbReference type="PANTHER" id="PTHR42788:SF19">
    <property type="entry name" value="ALIPHATIC SULFONATES IMPORT ATP-BINDING PROTEIN SSUB 2"/>
    <property type="match status" value="1"/>
</dbReference>
<dbReference type="PANTHER" id="PTHR42788">
    <property type="entry name" value="TAURINE IMPORT ATP-BINDING PROTEIN-RELATED"/>
    <property type="match status" value="1"/>
</dbReference>
<dbReference type="InterPro" id="IPR050166">
    <property type="entry name" value="ABC_transporter_ATP-bind"/>
</dbReference>
<dbReference type="AlphaFoldDB" id="A0A0B4X9L6"/>
<dbReference type="InterPro" id="IPR017871">
    <property type="entry name" value="ABC_transporter-like_CS"/>
</dbReference>
<evidence type="ECO:0000313" key="7">
    <source>
        <dbReference type="Proteomes" id="UP000031368"/>
    </source>
</evidence>
<dbReference type="InterPro" id="IPR027417">
    <property type="entry name" value="P-loop_NTPase"/>
</dbReference>
<evidence type="ECO:0000256" key="2">
    <source>
        <dbReference type="ARBA" id="ARBA00022448"/>
    </source>
</evidence>
<organism evidence="6 7">
    <name type="scientific">Rhizobium gallicum bv. gallicum R602sp</name>
    <dbReference type="NCBI Taxonomy" id="1041138"/>
    <lineage>
        <taxon>Bacteria</taxon>
        <taxon>Pseudomonadati</taxon>
        <taxon>Pseudomonadota</taxon>
        <taxon>Alphaproteobacteria</taxon>
        <taxon>Hyphomicrobiales</taxon>
        <taxon>Rhizobiaceae</taxon>
        <taxon>Rhizobium/Agrobacterium group</taxon>
        <taxon>Rhizobium</taxon>
    </lineage>
</organism>
<sequence length="275" mass="29937">MPLAEVQTAPLTEKRKRPLVAMQAVSKVFSSGTVALSGMSLTVETGEFISLLGPSGCGKSTALRIIAGLGDITSGSIDWPSSRINAKGLPEGDIGFVFQEPTLMPWKNVFSNVHLPLKLRGISKAAARDQIMGALATVGLQDFAGAYPRELSGGMKMRVSIARALVTRPKLLLMDEPFAALDEITRQKLNDDVLRLWKETGITVIFVTHSVFESAYLSSRIVVMKARPGRVHADLSLVTSRERDAHYRTSEEYRRACETVSHSLIGAINAAKEDR</sequence>
<dbReference type="InterPro" id="IPR003593">
    <property type="entry name" value="AAA+_ATPase"/>
</dbReference>
<dbReference type="GO" id="GO:0016887">
    <property type="term" value="F:ATP hydrolysis activity"/>
    <property type="evidence" value="ECO:0007669"/>
    <property type="project" value="InterPro"/>
</dbReference>
<dbReference type="InterPro" id="IPR003439">
    <property type="entry name" value="ABC_transporter-like_ATP-bd"/>
</dbReference>
<gene>
    <name evidence="6" type="ORF">RGR602_PC00651</name>
</gene>
<dbReference type="RefSeq" id="WP_040114998.1">
    <property type="nucleotide sequence ID" value="NZ_CP006880.1"/>
</dbReference>
<protein>
    <submittedName>
        <fullName evidence="6">Nitrate/sulfonate/bicarbonate ABC transporter ATP-binding protein</fullName>
    </submittedName>
</protein>
<dbReference type="PROSITE" id="PS50893">
    <property type="entry name" value="ABC_TRANSPORTER_2"/>
    <property type="match status" value="1"/>
</dbReference>
<feature type="domain" description="ABC transporter" evidence="5">
    <location>
        <begin position="20"/>
        <end position="251"/>
    </location>
</feature>
<comment type="similarity">
    <text evidence="1">Belongs to the ABC transporter superfamily.</text>
</comment>
<dbReference type="Proteomes" id="UP000031368">
    <property type="component" value="Plasmid pRgalR602c"/>
</dbReference>
<dbReference type="HOGENOM" id="CLU_000604_1_22_5"/>
<dbReference type="EMBL" id="CP006880">
    <property type="protein sequence ID" value="AJD44689.1"/>
    <property type="molecule type" value="Genomic_DNA"/>
</dbReference>
<dbReference type="CDD" id="cd03293">
    <property type="entry name" value="ABC_NrtD_SsuB_transporters"/>
    <property type="match status" value="1"/>
</dbReference>
<name>A0A0B4X9L6_9HYPH</name>
<keyword evidence="7" id="KW-1185">Reference proteome</keyword>
<keyword evidence="4 6" id="KW-0067">ATP-binding</keyword>
<proteinExistence type="inferred from homology"/>
<evidence type="ECO:0000256" key="1">
    <source>
        <dbReference type="ARBA" id="ARBA00005417"/>
    </source>
</evidence>
<dbReference type="GO" id="GO:0005524">
    <property type="term" value="F:ATP binding"/>
    <property type="evidence" value="ECO:0007669"/>
    <property type="project" value="UniProtKB-KW"/>
</dbReference>
<evidence type="ECO:0000256" key="4">
    <source>
        <dbReference type="ARBA" id="ARBA00022840"/>
    </source>
</evidence>
<keyword evidence="2" id="KW-0813">Transport</keyword>
<dbReference type="Pfam" id="PF00005">
    <property type="entry name" value="ABC_tran"/>
    <property type="match status" value="1"/>
</dbReference>
<keyword evidence="3" id="KW-0547">Nucleotide-binding</keyword>
<dbReference type="SMART" id="SM00382">
    <property type="entry name" value="AAA"/>
    <property type="match status" value="1"/>
</dbReference>
<dbReference type="PROSITE" id="PS00211">
    <property type="entry name" value="ABC_TRANSPORTER_1"/>
    <property type="match status" value="1"/>
</dbReference>
<dbReference type="Gene3D" id="3.40.50.300">
    <property type="entry name" value="P-loop containing nucleotide triphosphate hydrolases"/>
    <property type="match status" value="1"/>
</dbReference>
<geneLocation type="plasmid" evidence="6 7">
    <name>pRgalR602c</name>
</geneLocation>